<proteinExistence type="predicted"/>
<gene>
    <name evidence="1" type="ORF">METZ01_LOCUS243423</name>
</gene>
<accession>A0A382HTR4</accession>
<organism evidence="1">
    <name type="scientific">marine metagenome</name>
    <dbReference type="NCBI Taxonomy" id="408172"/>
    <lineage>
        <taxon>unclassified sequences</taxon>
        <taxon>metagenomes</taxon>
        <taxon>ecological metagenomes</taxon>
    </lineage>
</organism>
<name>A0A382HTR4_9ZZZZ</name>
<sequence length="61" mass="5864">GAGGPGDHPGGPLDLTEAAEALGVTVAELQVALGPPPPNMAGAAATLGVDVEVLRELIGRP</sequence>
<dbReference type="EMBL" id="UINC01063195">
    <property type="protein sequence ID" value="SVB90569.1"/>
    <property type="molecule type" value="Genomic_DNA"/>
</dbReference>
<feature type="non-terminal residue" evidence="1">
    <location>
        <position position="1"/>
    </location>
</feature>
<dbReference type="AlphaFoldDB" id="A0A382HTR4"/>
<reference evidence="1" key="1">
    <citation type="submission" date="2018-05" db="EMBL/GenBank/DDBJ databases">
        <authorList>
            <person name="Lanie J.A."/>
            <person name="Ng W.-L."/>
            <person name="Kazmierczak K.M."/>
            <person name="Andrzejewski T.M."/>
            <person name="Davidsen T.M."/>
            <person name="Wayne K.J."/>
            <person name="Tettelin H."/>
            <person name="Glass J.I."/>
            <person name="Rusch D."/>
            <person name="Podicherti R."/>
            <person name="Tsui H.-C.T."/>
            <person name="Winkler M.E."/>
        </authorList>
    </citation>
    <scope>NUCLEOTIDE SEQUENCE</scope>
</reference>
<protein>
    <submittedName>
        <fullName evidence="1">Uncharacterized protein</fullName>
    </submittedName>
</protein>
<evidence type="ECO:0000313" key="1">
    <source>
        <dbReference type="EMBL" id="SVB90569.1"/>
    </source>
</evidence>